<gene>
    <name evidence="3" type="ORF">GCM10009765_63190</name>
</gene>
<proteinExistence type="predicted"/>
<dbReference type="InterPro" id="IPR038765">
    <property type="entry name" value="Papain-like_cys_pep_sf"/>
</dbReference>
<dbReference type="Proteomes" id="UP001500618">
    <property type="component" value="Unassembled WGS sequence"/>
</dbReference>
<dbReference type="PANTHER" id="PTHR42736:SF1">
    <property type="entry name" value="PROTEIN-GLUTAMINE GAMMA-GLUTAMYLTRANSFERASE"/>
    <property type="match status" value="1"/>
</dbReference>
<dbReference type="Pfam" id="PF01841">
    <property type="entry name" value="Transglut_core"/>
    <property type="match status" value="1"/>
</dbReference>
<feature type="transmembrane region" description="Helical" evidence="1">
    <location>
        <begin position="57"/>
        <end position="75"/>
    </location>
</feature>
<dbReference type="PANTHER" id="PTHR42736">
    <property type="entry name" value="PROTEIN-GLUTAMINE GAMMA-GLUTAMYLTRANSFERASE"/>
    <property type="match status" value="1"/>
</dbReference>
<dbReference type="InterPro" id="IPR002931">
    <property type="entry name" value="Transglutaminase-like"/>
</dbReference>
<evidence type="ECO:0000313" key="4">
    <source>
        <dbReference type="Proteomes" id="UP001500618"/>
    </source>
</evidence>
<dbReference type="InterPro" id="IPR021878">
    <property type="entry name" value="TgpA_N"/>
</dbReference>
<dbReference type="RefSeq" id="WP_344313893.1">
    <property type="nucleotide sequence ID" value="NZ_BAAANY010000030.1"/>
</dbReference>
<accession>A0ABN2IHW4</accession>
<sequence length="713" mass="74554">MKTRLSAVPVLLAAGVAGLLFEPVFGLWALIRPIAAVLVACYLAVELALRVPKLAQWRALLVLVGGLLAAVYSELWATTLGGLPTGATVRAIAAGVTQSWQLTLQSTWPARPDPELLLFVPLAVVAAALLGLELLRWAPAALLPSLAVVGLSQAFVPLTGAAATGGALCYAVAAAALLVASRRSVGHRTPLRVWMWAPTAILGVLGALAMMVADPVTPTVSLRQIQASAALPEDVASPLDEVAADLRQPDLPVFSYTSKTQVDRWRLAVLDGFDGAGWSFTATFRRMGSTVSLPSTITAPTVRRDASVFLPEPSDPWVPSQPLPTSVAGAAPLLDQESGVLVVPHRDGPVHYDLSWKEPKVDAVQLGGAAIDPHAAGGFAGLGAVPPEISTLAIKATDGMRPSFQAALVLERYLSENYKVATGTDLPTGAGWPQLSTFLLQTKRGTSVQFAASYVVLARILGIPARIAVGYRGEQALTGGTTIVRNRDVLAWPEVAVAGVGWVPLDPTRTASGSSVTGAAYTKTDTGLAAAAAQARSELPPSKDLKDPPLPPQSFGGPVDLAGLTVLAFPFVLVILVLFLAAVAGVPVAKRIRTWRRRRATGSDGVVAAWAEARDLLRSHVVRVTSGMTVRDVAAACLLLNGPPVAEHLAVLAVLMDSTLWSGARTQAGAVEAAWAAVALIRRALAGRPVRRRLGAAFHPTSLRPPRQTPVPV</sequence>
<dbReference type="Pfam" id="PF11992">
    <property type="entry name" value="TgpA_N"/>
    <property type="match status" value="1"/>
</dbReference>
<feature type="domain" description="Transglutaminase-like" evidence="2">
    <location>
        <begin position="439"/>
        <end position="509"/>
    </location>
</feature>
<dbReference type="EMBL" id="BAAANY010000030">
    <property type="protein sequence ID" value="GAA1705348.1"/>
    <property type="molecule type" value="Genomic_DNA"/>
</dbReference>
<keyword evidence="4" id="KW-1185">Reference proteome</keyword>
<protein>
    <recommendedName>
        <fullName evidence="2">Transglutaminase-like domain-containing protein</fullName>
    </recommendedName>
</protein>
<organism evidence="3 4">
    <name type="scientific">Fodinicola feengrottensis</name>
    <dbReference type="NCBI Taxonomy" id="435914"/>
    <lineage>
        <taxon>Bacteria</taxon>
        <taxon>Bacillati</taxon>
        <taxon>Actinomycetota</taxon>
        <taxon>Actinomycetes</taxon>
        <taxon>Mycobacteriales</taxon>
        <taxon>Fodinicola</taxon>
    </lineage>
</organism>
<feature type="transmembrane region" description="Helical" evidence="1">
    <location>
        <begin position="158"/>
        <end position="181"/>
    </location>
</feature>
<dbReference type="SUPFAM" id="SSF54001">
    <property type="entry name" value="Cysteine proteinases"/>
    <property type="match status" value="1"/>
</dbReference>
<keyword evidence="1" id="KW-1133">Transmembrane helix</keyword>
<dbReference type="Gene3D" id="3.10.620.30">
    <property type="match status" value="1"/>
</dbReference>
<evidence type="ECO:0000313" key="3">
    <source>
        <dbReference type="EMBL" id="GAA1705348.1"/>
    </source>
</evidence>
<feature type="transmembrane region" description="Helical" evidence="1">
    <location>
        <begin position="561"/>
        <end position="589"/>
    </location>
</feature>
<feature type="transmembrane region" description="Helical" evidence="1">
    <location>
        <begin position="116"/>
        <end position="138"/>
    </location>
</feature>
<keyword evidence="1" id="KW-0812">Transmembrane</keyword>
<evidence type="ECO:0000259" key="2">
    <source>
        <dbReference type="SMART" id="SM00460"/>
    </source>
</evidence>
<feature type="transmembrane region" description="Helical" evidence="1">
    <location>
        <begin position="193"/>
        <end position="213"/>
    </location>
</feature>
<keyword evidence="1" id="KW-0472">Membrane</keyword>
<dbReference type="InterPro" id="IPR052901">
    <property type="entry name" value="Bact_TGase-like"/>
</dbReference>
<reference evidence="3 4" key="1">
    <citation type="journal article" date="2019" name="Int. J. Syst. Evol. Microbiol.">
        <title>The Global Catalogue of Microorganisms (GCM) 10K type strain sequencing project: providing services to taxonomists for standard genome sequencing and annotation.</title>
        <authorList>
            <consortium name="The Broad Institute Genomics Platform"/>
            <consortium name="The Broad Institute Genome Sequencing Center for Infectious Disease"/>
            <person name="Wu L."/>
            <person name="Ma J."/>
        </authorList>
    </citation>
    <scope>NUCLEOTIDE SEQUENCE [LARGE SCALE GENOMIC DNA]</scope>
    <source>
        <strain evidence="3 4">JCM 14718</strain>
    </source>
</reference>
<evidence type="ECO:0000256" key="1">
    <source>
        <dbReference type="SAM" id="Phobius"/>
    </source>
</evidence>
<comment type="caution">
    <text evidence="3">The sequence shown here is derived from an EMBL/GenBank/DDBJ whole genome shotgun (WGS) entry which is preliminary data.</text>
</comment>
<name>A0ABN2IHW4_9ACTN</name>
<dbReference type="SMART" id="SM00460">
    <property type="entry name" value="TGc"/>
    <property type="match status" value="1"/>
</dbReference>